<dbReference type="EMBL" id="LYPB01000086">
    <property type="protein sequence ID" value="OAS14974.1"/>
    <property type="molecule type" value="Genomic_DNA"/>
</dbReference>
<evidence type="ECO:0000313" key="1">
    <source>
        <dbReference type="EMBL" id="OAS14974.1"/>
    </source>
</evidence>
<proteinExistence type="predicted"/>
<dbReference type="Proteomes" id="UP000078454">
    <property type="component" value="Unassembled WGS sequence"/>
</dbReference>
<accession>A0A198A0I8</accession>
<name>A0A198A0I8_9BACL</name>
<keyword evidence="2" id="KW-1185">Reference proteome</keyword>
<dbReference type="AlphaFoldDB" id="A0A198A0I8"/>
<dbReference type="OrthoDB" id="2628693at2"/>
<reference evidence="1 2" key="1">
    <citation type="submission" date="2016-05" db="EMBL/GenBank/DDBJ databases">
        <title>Paenibacillus sp. 1ZS3-15 nov., isolated from the rhizosphere soil.</title>
        <authorList>
            <person name="Zhang X.X."/>
            <person name="Zhang J."/>
        </authorList>
    </citation>
    <scope>NUCLEOTIDE SEQUENCE [LARGE SCALE GENOMIC DNA]</scope>
    <source>
        <strain evidence="1 2">1ZS3-15</strain>
    </source>
</reference>
<gene>
    <name evidence="1" type="ORF">A8708_14235</name>
</gene>
<evidence type="ECO:0000313" key="2">
    <source>
        <dbReference type="Proteomes" id="UP000078454"/>
    </source>
</evidence>
<protein>
    <submittedName>
        <fullName evidence="1">Uncharacterized protein</fullName>
    </submittedName>
</protein>
<comment type="caution">
    <text evidence="1">The sequence shown here is derived from an EMBL/GenBank/DDBJ whole genome shotgun (WGS) entry which is preliminary data.</text>
</comment>
<organism evidence="1 2">
    <name type="scientific">Paenibacillus oryzisoli</name>
    <dbReference type="NCBI Taxonomy" id="1850517"/>
    <lineage>
        <taxon>Bacteria</taxon>
        <taxon>Bacillati</taxon>
        <taxon>Bacillota</taxon>
        <taxon>Bacilli</taxon>
        <taxon>Bacillales</taxon>
        <taxon>Paenibacillaceae</taxon>
        <taxon>Paenibacillus</taxon>
    </lineage>
</organism>
<dbReference type="RefSeq" id="WP_068668759.1">
    <property type="nucleotide sequence ID" value="NZ_LYPB01000086.1"/>
</dbReference>
<sequence>MEIFPEEHELIDIFECEPPQLTLEELDVPDYYKQWRFILKRETDVLEIDIEPSISYVYMRWHQENKVILELALEEVYGIEIKKQGNSEFILVLFNDERLKTLTIRTKPYISVVWGTANT</sequence>